<gene>
    <name evidence="2" type="ORF">EJ357_30070</name>
</gene>
<dbReference type="EMBL" id="CP034539">
    <property type="protein sequence ID" value="AZQ37171.1"/>
    <property type="molecule type" value="Genomic_DNA"/>
</dbReference>
<dbReference type="AlphaFoldDB" id="A0A3S9MDD5"/>
<dbReference type="Proteomes" id="UP000280298">
    <property type="component" value="Chromosome"/>
</dbReference>
<dbReference type="KEGG" id="scya:EJ357_30070"/>
<name>A0A3S9MDD5_9ACTN</name>
<feature type="compositionally biased region" description="Pro residues" evidence="1">
    <location>
        <begin position="37"/>
        <end position="59"/>
    </location>
</feature>
<evidence type="ECO:0000256" key="1">
    <source>
        <dbReference type="SAM" id="MobiDB-lite"/>
    </source>
</evidence>
<accession>A0A3S9MDD5</accession>
<proteinExistence type="predicted"/>
<sequence length="59" mass="5990">MTRPAARTSHVWGSDRGPASLSPPPPLPVPSLGAAAPRPPLRPEGPRPQTPPEGAPPTG</sequence>
<protein>
    <submittedName>
        <fullName evidence="2">Uncharacterized protein</fullName>
    </submittedName>
</protein>
<evidence type="ECO:0000313" key="3">
    <source>
        <dbReference type="Proteomes" id="UP000280298"/>
    </source>
</evidence>
<organism evidence="2 3">
    <name type="scientific">Streptomyces cyaneochromogenes</name>
    <dbReference type="NCBI Taxonomy" id="2496836"/>
    <lineage>
        <taxon>Bacteria</taxon>
        <taxon>Bacillati</taxon>
        <taxon>Actinomycetota</taxon>
        <taxon>Actinomycetes</taxon>
        <taxon>Kitasatosporales</taxon>
        <taxon>Streptomycetaceae</taxon>
        <taxon>Streptomyces</taxon>
    </lineage>
</organism>
<keyword evidence="3" id="KW-1185">Reference proteome</keyword>
<evidence type="ECO:0000313" key="2">
    <source>
        <dbReference type="EMBL" id="AZQ37171.1"/>
    </source>
</evidence>
<feature type="region of interest" description="Disordered" evidence="1">
    <location>
        <begin position="1"/>
        <end position="59"/>
    </location>
</feature>
<reference evidence="2 3" key="1">
    <citation type="journal article" date="2019" name="Int. J. Syst. Evol. Microbiol.">
        <title>Streptomyces cyaneochromogenes sp. nov., a blue pigment-producing actinomycete from manganese-contaminated soil.</title>
        <authorList>
            <person name="Tang X."/>
            <person name="Zhao J."/>
            <person name="Li K."/>
            <person name="Chen Z."/>
            <person name="Sun Y."/>
            <person name="Gao J."/>
        </authorList>
    </citation>
    <scope>NUCLEOTIDE SEQUENCE [LARGE SCALE GENOMIC DNA]</scope>
    <source>
        <strain evidence="2 3">MK-45</strain>
    </source>
</reference>